<dbReference type="AlphaFoldDB" id="A0A1I3WP53"/>
<accession>A0A1I3WP53</accession>
<proteinExistence type="predicted"/>
<dbReference type="InterPro" id="IPR036465">
    <property type="entry name" value="vWFA_dom_sf"/>
</dbReference>
<evidence type="ECO:0000313" key="2">
    <source>
        <dbReference type="Proteomes" id="UP000198755"/>
    </source>
</evidence>
<name>A0A1I3WP53_9HYPH</name>
<evidence type="ECO:0008006" key="3">
    <source>
        <dbReference type="Google" id="ProtNLM"/>
    </source>
</evidence>
<dbReference type="Proteomes" id="UP000198755">
    <property type="component" value="Unassembled WGS sequence"/>
</dbReference>
<gene>
    <name evidence="1" type="ORF">SAMN05444581_10228</name>
</gene>
<dbReference type="STRING" id="1612308.SAMN05444581_10228"/>
<keyword evidence="2" id="KW-1185">Reference proteome</keyword>
<sequence>MSRPEGGTAVTGQSPGQRTDVDRFLDAASKAPALAGSGRGRLIFALDATMSRQPTWDLAQSVQGKMFETAAAHGGLEVQLVYYRGFHECRASRFMTAGPGLAGIMTKISVAAGQTQIEKILKHVRDENGRQPVRALVFIGDAMEEQADALAAAAGQIGLLGVKAFVFQEGRDRAAEQAFRQIALLTGGAYATFDVSAPGRLMALLSAAAAYAAGGRQALETEARGSGAAANLLLAQMR</sequence>
<organism evidence="1 2">
    <name type="scientific">Methylocapsa palsarum</name>
    <dbReference type="NCBI Taxonomy" id="1612308"/>
    <lineage>
        <taxon>Bacteria</taxon>
        <taxon>Pseudomonadati</taxon>
        <taxon>Pseudomonadota</taxon>
        <taxon>Alphaproteobacteria</taxon>
        <taxon>Hyphomicrobiales</taxon>
        <taxon>Beijerinckiaceae</taxon>
        <taxon>Methylocapsa</taxon>
    </lineage>
</organism>
<protein>
    <recommendedName>
        <fullName evidence="3">VWA domain-containing protein</fullName>
    </recommendedName>
</protein>
<dbReference type="EMBL" id="FOSN01000002">
    <property type="protein sequence ID" value="SFK09242.1"/>
    <property type="molecule type" value="Genomic_DNA"/>
</dbReference>
<reference evidence="1 2" key="1">
    <citation type="submission" date="2016-10" db="EMBL/GenBank/DDBJ databases">
        <authorList>
            <person name="de Groot N.N."/>
        </authorList>
    </citation>
    <scope>NUCLEOTIDE SEQUENCE [LARGE SCALE GENOMIC DNA]</scope>
    <source>
        <strain evidence="1 2">NE2</strain>
    </source>
</reference>
<evidence type="ECO:0000313" key="1">
    <source>
        <dbReference type="EMBL" id="SFK09242.1"/>
    </source>
</evidence>
<dbReference type="OrthoDB" id="5430236at2"/>
<dbReference type="SUPFAM" id="SSF53300">
    <property type="entry name" value="vWA-like"/>
    <property type="match status" value="1"/>
</dbReference>
<dbReference type="RefSeq" id="WP_091677719.1">
    <property type="nucleotide sequence ID" value="NZ_FOSN01000002.1"/>
</dbReference>